<gene>
    <name evidence="2" type="ORF">GWK10_03905</name>
</gene>
<dbReference type="RefSeq" id="WP_164029612.1">
    <property type="nucleotide sequence ID" value="NZ_JAABOQ010000002.1"/>
</dbReference>
<dbReference type="InterPro" id="IPR036983">
    <property type="entry name" value="AIM24_sf"/>
</dbReference>
<dbReference type="EMBL" id="JAABOQ010000002">
    <property type="protein sequence ID" value="NER16337.1"/>
    <property type="molecule type" value="Genomic_DNA"/>
</dbReference>
<dbReference type="Proteomes" id="UP000474296">
    <property type="component" value="Unassembled WGS sequence"/>
</dbReference>
<dbReference type="InterPro" id="IPR016031">
    <property type="entry name" value="Trp_RNA-bd_attenuator-like_dom"/>
</dbReference>
<proteinExistence type="predicted"/>
<keyword evidence="1" id="KW-0812">Transmembrane</keyword>
<accession>A0A6M0CLQ1</accession>
<comment type="caution">
    <text evidence="2">The sequence shown here is derived from an EMBL/GenBank/DDBJ whole genome shotgun (WGS) entry which is preliminary data.</text>
</comment>
<feature type="transmembrane region" description="Helical" evidence="1">
    <location>
        <begin position="20"/>
        <end position="42"/>
    </location>
</feature>
<dbReference type="AlphaFoldDB" id="A0A6M0CLQ1"/>
<name>A0A6M0CLQ1_9FLAO</name>
<dbReference type="InterPro" id="IPR002838">
    <property type="entry name" value="AIM24"/>
</dbReference>
<feature type="transmembrane region" description="Helical" evidence="1">
    <location>
        <begin position="192"/>
        <end position="213"/>
    </location>
</feature>
<dbReference type="SUPFAM" id="SSF51219">
    <property type="entry name" value="TRAP-like"/>
    <property type="match status" value="1"/>
</dbReference>
<feature type="transmembrane region" description="Helical" evidence="1">
    <location>
        <begin position="62"/>
        <end position="78"/>
    </location>
</feature>
<feature type="transmembrane region" description="Helical" evidence="1">
    <location>
        <begin position="85"/>
        <end position="102"/>
    </location>
</feature>
<keyword evidence="1" id="KW-0472">Membrane</keyword>
<keyword evidence="1" id="KW-1133">Transmembrane helix</keyword>
<evidence type="ECO:0000256" key="1">
    <source>
        <dbReference type="SAM" id="Phobius"/>
    </source>
</evidence>
<reference evidence="2 3" key="1">
    <citation type="submission" date="2020-01" db="EMBL/GenBank/DDBJ databases">
        <title>Spongiivirga citrea KCTC 32990T.</title>
        <authorList>
            <person name="Wang G."/>
        </authorList>
    </citation>
    <scope>NUCLEOTIDE SEQUENCE [LARGE SCALE GENOMIC DNA]</scope>
    <source>
        <strain evidence="2 3">KCTC 32990</strain>
    </source>
</reference>
<dbReference type="Pfam" id="PF01987">
    <property type="entry name" value="AIM24"/>
    <property type="match status" value="1"/>
</dbReference>
<evidence type="ECO:0000313" key="2">
    <source>
        <dbReference type="EMBL" id="NER16337.1"/>
    </source>
</evidence>
<dbReference type="Gene3D" id="3.60.160.10">
    <property type="entry name" value="Mitochondrial biogenesis AIM24"/>
    <property type="match status" value="1"/>
</dbReference>
<sequence>MKAGAIVWKRIKTFSHQDLFLVITIVGLLPAIYDFSLFALFGFSQGNFGNLDPDKVSFLQKLHFRTLWLFPLGLYLAVRYRRPDRFIGLLPYIFSFVIFIVMQYDLLPENSSPLLNILYFASYKLAFFYLIEESRLRSLSMLIGAFIVWLLLDLQHVLLFITYTALIRLIYLAIVQNLAIFKNTRVTKNFSLFGKSLLYWSPLLLFIIPSAIFSNKMHKKTIDGIYANTFVQTTDSVNRFKRVQFEKDLKISVDKEVDSFKVSIDAAMDSVKVESKDMSVALPNKAGKTFYRVVPDELGKVIPGLMKDECTFPNIFCYFENGVKGEMDKSYKKSRRKGHRNLVKEVRGMTSSTNDSIQALAGNTKLLVETRLNDVKTGLRKTIQGVFDLNLFVSLLLDILFGFVIIKSFMYVFSRVAFSQEASNYISLLENEDGMEKGTLKKFENQYTIPASGNQGFYVSRSYEPSGRAPKFSIPQWNAAFIARLFSGNYAMNHIKMQEADSSVYFRAMGGQEFVEWDLADGEEVIFNFKNFVGMSDDIKISAVISMRLTSLLLGRIIFTTAKGPGKLVLMTTGKPIISDERKAEASVAVSRILAWQRNTKFQVESEVNVVDVFMSGIYLRKQPDDLILIDADVKGKAKSGIVKFIKNFLMPV</sequence>
<feature type="transmembrane region" description="Helical" evidence="1">
    <location>
        <begin position="143"/>
        <end position="172"/>
    </location>
</feature>
<feature type="transmembrane region" description="Helical" evidence="1">
    <location>
        <begin position="389"/>
        <end position="413"/>
    </location>
</feature>
<protein>
    <submittedName>
        <fullName evidence="2">Uncharacterized protein</fullName>
    </submittedName>
</protein>
<evidence type="ECO:0000313" key="3">
    <source>
        <dbReference type="Proteomes" id="UP000474296"/>
    </source>
</evidence>
<keyword evidence="3" id="KW-1185">Reference proteome</keyword>
<organism evidence="2 3">
    <name type="scientific">Spongiivirga citrea</name>
    <dbReference type="NCBI Taxonomy" id="1481457"/>
    <lineage>
        <taxon>Bacteria</taxon>
        <taxon>Pseudomonadati</taxon>
        <taxon>Bacteroidota</taxon>
        <taxon>Flavobacteriia</taxon>
        <taxon>Flavobacteriales</taxon>
        <taxon>Flavobacteriaceae</taxon>
        <taxon>Spongiivirga</taxon>
    </lineage>
</organism>